<feature type="transmembrane region" description="Helical" evidence="1">
    <location>
        <begin position="6"/>
        <end position="28"/>
    </location>
</feature>
<organism evidence="2 3">
    <name type="scientific">Ligilactobacillus saerimneri</name>
    <dbReference type="NCBI Taxonomy" id="228229"/>
    <lineage>
        <taxon>Bacteria</taxon>
        <taxon>Bacillati</taxon>
        <taxon>Bacillota</taxon>
        <taxon>Bacilli</taxon>
        <taxon>Lactobacillales</taxon>
        <taxon>Lactobacillaceae</taxon>
        <taxon>Ligilactobacillus</taxon>
    </lineage>
</organism>
<evidence type="ECO:0000313" key="2">
    <source>
        <dbReference type="EMBL" id="QLL78299.1"/>
    </source>
</evidence>
<dbReference type="EMBL" id="CP047418">
    <property type="protein sequence ID" value="QLL78299.1"/>
    <property type="molecule type" value="Genomic_DNA"/>
</dbReference>
<dbReference type="Proteomes" id="UP000510886">
    <property type="component" value="Chromosome"/>
</dbReference>
<feature type="transmembrane region" description="Helical" evidence="1">
    <location>
        <begin position="40"/>
        <end position="59"/>
    </location>
</feature>
<keyword evidence="1" id="KW-0472">Membrane</keyword>
<dbReference type="KEGG" id="lsw:GTO87_06670"/>
<name>A0A7H9ELN7_9LACO</name>
<evidence type="ECO:0000256" key="1">
    <source>
        <dbReference type="SAM" id="Phobius"/>
    </source>
</evidence>
<keyword evidence="1" id="KW-1133">Transmembrane helix</keyword>
<dbReference type="RefSeq" id="WP_180848553.1">
    <property type="nucleotide sequence ID" value="NZ_CP047418.1"/>
</dbReference>
<gene>
    <name evidence="2" type="ORF">GTO87_06670</name>
</gene>
<accession>A0A7H9ELN7</accession>
<dbReference type="AlphaFoldDB" id="A0A7H9ELN7"/>
<evidence type="ECO:0000313" key="3">
    <source>
        <dbReference type="Proteomes" id="UP000510886"/>
    </source>
</evidence>
<protein>
    <submittedName>
        <fullName evidence="2">Uncharacterized protein</fullName>
    </submittedName>
</protein>
<sequence length="207" mass="23931">MENIITILWIVSILSLIGLIGMAVTWIIGKVVHKEITIKVGKVGMLCMLVLAVITFAGAQGVQKIWDNKLANDRTEFRKYARKFQKDYNTTSNMIEVTHSDIADTWYDALDGDFDTAVDEEIALQDDSDIKQNFKNMRNDITMMKVFDTADMDMDYKDFQSAYNKLHQYYELTFEPGGESYDSYQSKESKYDTSIKDYYSKMQAFNE</sequence>
<keyword evidence="1" id="KW-0812">Transmembrane</keyword>
<proteinExistence type="predicted"/>
<reference evidence="2 3" key="1">
    <citation type="submission" date="2020-01" db="EMBL/GenBank/DDBJ databases">
        <title>Complete and circular genome sequences of six lactobacillus isolates from horses.</title>
        <authorList>
            <person name="Hassan H.M."/>
        </authorList>
    </citation>
    <scope>NUCLEOTIDE SEQUENCE [LARGE SCALE GENOMIC DNA]</scope>
    <source>
        <strain evidence="2 3">1A</strain>
    </source>
</reference>